<dbReference type="CDD" id="cd07250">
    <property type="entry name" value="HPPD_C_like"/>
    <property type="match status" value="1"/>
</dbReference>
<dbReference type="GO" id="GO:0046872">
    <property type="term" value="F:metal ion binding"/>
    <property type="evidence" value="ECO:0007669"/>
    <property type="project" value="UniProtKB-KW"/>
</dbReference>
<keyword evidence="15 22" id="KW-0408">Iron</keyword>
<keyword evidence="9 22" id="KW-0479">Metal-binding</keyword>
<dbReference type="SUPFAM" id="SSF54593">
    <property type="entry name" value="Glyoxalase/Bleomycin resistance protein/Dihydroxybiphenyl dioxygenase"/>
    <property type="match status" value="1"/>
</dbReference>
<comment type="similarity">
    <text evidence="5 21">Belongs to the 4HPPD family.</text>
</comment>
<comment type="catalytic activity">
    <reaction evidence="20">
        <text>3-(4-hydroxyphenyl)pyruvate + O2 = homogentisate + CO2</text>
        <dbReference type="Rhea" id="RHEA:16189"/>
        <dbReference type="ChEBI" id="CHEBI:15379"/>
        <dbReference type="ChEBI" id="CHEBI:16169"/>
        <dbReference type="ChEBI" id="CHEBI:16526"/>
        <dbReference type="ChEBI" id="CHEBI:36242"/>
        <dbReference type="EC" id="1.13.11.27"/>
    </reaction>
    <physiologicalReaction direction="left-to-right" evidence="20">
        <dbReference type="Rhea" id="RHEA:16190"/>
    </physiologicalReaction>
</comment>
<dbReference type="STRING" id="361077.A0A151ZFC5"/>
<evidence type="ECO:0000256" key="19">
    <source>
        <dbReference type="ARBA" id="ARBA00033727"/>
    </source>
</evidence>
<dbReference type="Pfam" id="PF00903">
    <property type="entry name" value="Glyoxalase"/>
    <property type="match status" value="1"/>
</dbReference>
<feature type="binding site" evidence="22">
    <location>
        <position position="344"/>
    </location>
    <ligand>
        <name>Fe cation</name>
        <dbReference type="ChEBI" id="CHEBI:24875"/>
    </ligand>
</feature>
<dbReference type="GO" id="GO:0005789">
    <property type="term" value="C:endoplasmic reticulum membrane"/>
    <property type="evidence" value="ECO:0007669"/>
    <property type="project" value="UniProtKB-SubCell"/>
</dbReference>
<dbReference type="EMBL" id="LODT01000029">
    <property type="protein sequence ID" value="KYQ92570.1"/>
    <property type="molecule type" value="Genomic_DNA"/>
</dbReference>
<evidence type="ECO:0000256" key="2">
    <source>
        <dbReference type="ARBA" id="ARBA00004406"/>
    </source>
</evidence>
<dbReference type="GO" id="GO:0006559">
    <property type="term" value="P:L-phenylalanine catabolic process"/>
    <property type="evidence" value="ECO:0007669"/>
    <property type="project" value="UniProtKB-KW"/>
</dbReference>
<dbReference type="FunFam" id="3.10.180.10:FF:000022">
    <property type="entry name" value="4-hydroxyphenylpyruvate dioxygenase"/>
    <property type="match status" value="1"/>
</dbReference>
<dbReference type="PROSITE" id="PS51819">
    <property type="entry name" value="VOC"/>
    <property type="match status" value="2"/>
</dbReference>
<comment type="caution">
    <text evidence="24">The sequence shown here is derived from an EMBL/GenBank/DDBJ whole genome shotgun (WGS) entry which is preliminary data.</text>
</comment>
<evidence type="ECO:0000256" key="4">
    <source>
        <dbReference type="ARBA" id="ARBA00005162"/>
    </source>
</evidence>
<dbReference type="InterPro" id="IPR029068">
    <property type="entry name" value="Glyas_Bleomycin-R_OHBP_Dase"/>
</dbReference>
<comment type="pathway">
    <text evidence="4">Amino-acid degradation; L-phenylalanine degradation; acetoacetate and fumarate from L-phenylalanine: step 3/6.</text>
</comment>
<evidence type="ECO:0000256" key="3">
    <source>
        <dbReference type="ARBA" id="ARBA00004496"/>
    </source>
</evidence>
<evidence type="ECO:0000256" key="11">
    <source>
        <dbReference type="ARBA" id="ARBA00022824"/>
    </source>
</evidence>
<evidence type="ECO:0000256" key="5">
    <source>
        <dbReference type="ARBA" id="ARBA00005877"/>
    </source>
</evidence>
<evidence type="ECO:0000259" key="23">
    <source>
        <dbReference type="PROSITE" id="PS51819"/>
    </source>
</evidence>
<dbReference type="InterPro" id="IPR041735">
    <property type="entry name" value="4OHPhenylPyrv_dOase_C"/>
</dbReference>
<sequence length="383" mass="43664">MDAKNNLGFKGVDHVTFWVGNAKQAASYYNCRFGFQNLAFSGLTTGNRKYATHVVRLKQVTLCFTSPTTIDDEDHAEHMKLHGDAIKDIAFKVDDSRLIYQNAIINGAKSVLEPTELTDKDGTVIMSTIATPISNITYTFVERKNYTGEFLPGYSYDVIHDVLSDILEPIEIADIDHFVYCVYENKVEETSEWFYKTLGFHRYWSADDSIIHTENSGLNSIVVADENSSVKFPINEPVNSVKAKSQTQEFVDFHGGPGCQHFAINTINIIQTVETLKKRGVVFIPTPKHYYSFLKKRLENCPVVVKEEIETLEKYGIFLDYDDEGYLLQIFTKNVQDKPTFIIEFIQKVGHIFGFGYGNFKSIFEAIELEQTLRGNLDRNEDK</sequence>
<dbReference type="PANTHER" id="PTHR11959:SF1">
    <property type="entry name" value="4-HYDROXYPHENYLPYRUVATE DIOXYGENASE"/>
    <property type="match status" value="1"/>
</dbReference>
<evidence type="ECO:0000256" key="13">
    <source>
        <dbReference type="ARBA" id="ARBA00022964"/>
    </source>
</evidence>
<keyword evidence="11" id="KW-0256">Endoplasmic reticulum</keyword>
<keyword evidence="16" id="KW-0333">Golgi apparatus</keyword>
<comment type="cofactor">
    <cofactor evidence="22">
        <name>Fe cation</name>
        <dbReference type="ChEBI" id="CHEBI:24875"/>
    </cofactor>
    <text evidence="22">Binds 1 Fe cation per subunit.</text>
</comment>
<keyword evidence="12" id="KW-0828">Tyrosine catabolism</keyword>
<dbReference type="InParanoid" id="A0A151ZFC5"/>
<comment type="function">
    <text evidence="19">Catalyzes the conversion of 4-hydroxyphenylpyruvic acid to homogentisic acid, one of the steps in tyrosine catabolism.</text>
</comment>
<comment type="subcellular location">
    <subcellularLocation>
        <location evidence="3">Cytoplasm</location>
    </subcellularLocation>
    <subcellularLocation>
        <location evidence="2">Endoplasmic reticulum membrane</location>
        <topology evidence="2">Peripheral membrane protein</topology>
    </subcellularLocation>
    <subcellularLocation>
        <location evidence="1">Golgi apparatus membrane</location>
        <topology evidence="1">Peripheral membrane protein</topology>
    </subcellularLocation>
</comment>
<dbReference type="InterPro" id="IPR004360">
    <property type="entry name" value="Glyas_Fos-R_dOase_dom"/>
</dbReference>
<evidence type="ECO:0000256" key="14">
    <source>
        <dbReference type="ARBA" id="ARBA00023002"/>
    </source>
</evidence>
<dbReference type="GO" id="GO:0000139">
    <property type="term" value="C:Golgi membrane"/>
    <property type="evidence" value="ECO:0007669"/>
    <property type="project" value="UniProtKB-SubCell"/>
</dbReference>
<dbReference type="PANTHER" id="PTHR11959">
    <property type="entry name" value="4-HYDROXYPHENYLPYRUVATE DIOXYGENASE"/>
    <property type="match status" value="1"/>
</dbReference>
<dbReference type="GO" id="GO:0003868">
    <property type="term" value="F:4-hydroxyphenylpyruvate dioxygenase activity"/>
    <property type="evidence" value="ECO:0007669"/>
    <property type="project" value="UniProtKB-EC"/>
</dbReference>
<evidence type="ECO:0000256" key="7">
    <source>
        <dbReference type="ARBA" id="ARBA00018452"/>
    </source>
</evidence>
<evidence type="ECO:0000256" key="10">
    <source>
        <dbReference type="ARBA" id="ARBA00022737"/>
    </source>
</evidence>
<evidence type="ECO:0000256" key="12">
    <source>
        <dbReference type="ARBA" id="ARBA00022878"/>
    </source>
</evidence>
<evidence type="ECO:0000256" key="9">
    <source>
        <dbReference type="ARBA" id="ARBA00022723"/>
    </source>
</evidence>
<name>A0A151ZFC5_TIELA</name>
<proteinExistence type="inferred from homology"/>
<keyword evidence="25" id="KW-1185">Reference proteome</keyword>
<dbReference type="InterPro" id="IPR037523">
    <property type="entry name" value="VOC_core"/>
</dbReference>
<evidence type="ECO:0000256" key="1">
    <source>
        <dbReference type="ARBA" id="ARBA00004395"/>
    </source>
</evidence>
<dbReference type="OMA" id="WANFYKD"/>
<dbReference type="NCBIfam" id="TIGR01263">
    <property type="entry name" value="4HPPD"/>
    <property type="match status" value="1"/>
</dbReference>
<keyword evidence="24" id="KW-0670">Pyruvate</keyword>
<gene>
    <name evidence="24" type="ORF">DLAC_06559</name>
</gene>
<comment type="subunit">
    <text evidence="6">Homodimer.</text>
</comment>
<keyword evidence="17" id="KW-0472">Membrane</keyword>
<evidence type="ECO:0000256" key="18">
    <source>
        <dbReference type="ARBA" id="ARBA00023232"/>
    </source>
</evidence>
<keyword evidence="10" id="KW-0677">Repeat</keyword>
<evidence type="ECO:0000313" key="25">
    <source>
        <dbReference type="Proteomes" id="UP000076078"/>
    </source>
</evidence>
<evidence type="ECO:0000256" key="20">
    <source>
        <dbReference type="ARBA" id="ARBA00048047"/>
    </source>
</evidence>
<feature type="domain" description="VOC" evidence="23">
    <location>
        <begin position="11"/>
        <end position="143"/>
    </location>
</feature>
<keyword evidence="18" id="KW-0585">Phenylalanine catabolism</keyword>
<evidence type="ECO:0000256" key="8">
    <source>
        <dbReference type="ARBA" id="ARBA00022490"/>
    </source>
</evidence>
<keyword evidence="8" id="KW-0963">Cytoplasm</keyword>
<reference evidence="24 25" key="1">
    <citation type="submission" date="2015-12" db="EMBL/GenBank/DDBJ databases">
        <title>Dictyostelia acquired genes for synthesis and detection of signals that induce cell-type specialization by lateral gene transfer from prokaryotes.</title>
        <authorList>
            <person name="Gloeckner G."/>
            <person name="Schaap P."/>
        </authorList>
    </citation>
    <scope>NUCLEOTIDE SEQUENCE [LARGE SCALE GENOMIC DNA]</scope>
    <source>
        <strain evidence="24 25">TK</strain>
    </source>
</reference>
<keyword evidence="14" id="KW-0560">Oxidoreductase</keyword>
<feature type="domain" description="VOC" evidence="23">
    <location>
        <begin position="174"/>
        <end position="333"/>
    </location>
</feature>
<feature type="binding site" evidence="22">
    <location>
        <position position="261"/>
    </location>
    <ligand>
        <name>Fe cation</name>
        <dbReference type="ChEBI" id="CHEBI:24875"/>
    </ligand>
</feature>
<protein>
    <recommendedName>
        <fullName evidence="7 21">4-hydroxyphenylpyruvate dioxygenase</fullName>
    </recommendedName>
</protein>
<dbReference type="AlphaFoldDB" id="A0A151ZFC5"/>
<dbReference type="PIRSF" id="PIRSF009283">
    <property type="entry name" value="HPP_dOase"/>
    <property type="match status" value="1"/>
</dbReference>
<evidence type="ECO:0000256" key="17">
    <source>
        <dbReference type="ARBA" id="ARBA00023136"/>
    </source>
</evidence>
<dbReference type="CDD" id="cd08342">
    <property type="entry name" value="HPPD_N_like"/>
    <property type="match status" value="1"/>
</dbReference>
<evidence type="ECO:0000313" key="24">
    <source>
        <dbReference type="EMBL" id="KYQ92570.1"/>
    </source>
</evidence>
<dbReference type="GO" id="GO:0042802">
    <property type="term" value="F:identical protein binding"/>
    <property type="evidence" value="ECO:0007669"/>
    <property type="project" value="UniProtKB-ARBA"/>
</dbReference>
<dbReference type="GO" id="GO:0006572">
    <property type="term" value="P:L-tyrosine catabolic process"/>
    <property type="evidence" value="ECO:0007669"/>
    <property type="project" value="UniProtKB-KW"/>
</dbReference>
<dbReference type="Gene3D" id="3.10.180.10">
    <property type="entry name" value="2,3-Dihydroxybiphenyl 1,2-Dioxygenase, domain 1"/>
    <property type="match status" value="2"/>
</dbReference>
<dbReference type="Proteomes" id="UP000076078">
    <property type="component" value="Unassembled WGS sequence"/>
</dbReference>
<dbReference type="InterPro" id="IPR005956">
    <property type="entry name" value="4OHPhenylPyrv_dOase"/>
</dbReference>
<keyword evidence="13 24" id="KW-0223">Dioxygenase</keyword>
<evidence type="ECO:0000256" key="15">
    <source>
        <dbReference type="ARBA" id="ARBA00023004"/>
    </source>
</evidence>
<organism evidence="24 25">
    <name type="scientific">Tieghemostelium lacteum</name>
    <name type="common">Slime mold</name>
    <name type="synonym">Dictyostelium lacteum</name>
    <dbReference type="NCBI Taxonomy" id="361077"/>
    <lineage>
        <taxon>Eukaryota</taxon>
        <taxon>Amoebozoa</taxon>
        <taxon>Evosea</taxon>
        <taxon>Eumycetozoa</taxon>
        <taxon>Dictyostelia</taxon>
        <taxon>Dictyosteliales</taxon>
        <taxon>Raperosteliaceae</taxon>
        <taxon>Tieghemostelium</taxon>
    </lineage>
</organism>
<evidence type="ECO:0000256" key="22">
    <source>
        <dbReference type="PIRSR" id="PIRSR009283-1"/>
    </source>
</evidence>
<dbReference type="OrthoDB" id="414569at2759"/>
<feature type="binding site" evidence="22">
    <location>
        <position position="177"/>
    </location>
    <ligand>
        <name>Fe cation</name>
        <dbReference type="ChEBI" id="CHEBI:24875"/>
    </ligand>
</feature>
<dbReference type="InterPro" id="IPR041736">
    <property type="entry name" value="4OHPhenylPyrv_dOase_N"/>
</dbReference>
<evidence type="ECO:0000256" key="6">
    <source>
        <dbReference type="ARBA" id="ARBA00011738"/>
    </source>
</evidence>
<accession>A0A151ZFC5</accession>
<evidence type="ECO:0000256" key="21">
    <source>
        <dbReference type="PIRNR" id="PIRNR009283"/>
    </source>
</evidence>
<evidence type="ECO:0000256" key="16">
    <source>
        <dbReference type="ARBA" id="ARBA00023034"/>
    </source>
</evidence>